<feature type="region of interest" description="Disordered" evidence="1">
    <location>
        <begin position="279"/>
        <end position="303"/>
    </location>
</feature>
<keyword evidence="3" id="KW-1185">Reference proteome</keyword>
<protein>
    <submittedName>
        <fullName evidence="2">Uncharacterized protein</fullName>
    </submittedName>
</protein>
<gene>
    <name evidence="2" type="ORF">GPX89_35675</name>
</gene>
<dbReference type="Proteomes" id="UP000466794">
    <property type="component" value="Unassembled WGS sequence"/>
</dbReference>
<name>A0A7K1V8X8_9NOCA</name>
<sequence length="303" mass="34481">MAVQWEHLSGRGERWHEVATAAAELLGSEWMVIGRRGTTRIVHTPVKWVLERYGYETTSSAGRMHLFAGVFLHHVAPIGDVGTTQQTFRIREPRRPYPRLLDVFDEHAPELVRDWIADVHHVKLFESPRYFEQRLEQVTAPGNRWERGFDLLPGLTCVTGIGDMLAAVSQARTAHEKWPTLFSAEQRNFLSEFEVDAIQGGRSSVLEFMDRRRRIQLTDEFKIPDRHIEGVLWLPATPRHCPGGWVALAAVDRAGCGRIVRWPEVRVVDLTRVAHAGIGDQLPESGDRSDTHDQAHQNREVGK</sequence>
<evidence type="ECO:0000313" key="2">
    <source>
        <dbReference type="EMBL" id="MVU82558.1"/>
    </source>
</evidence>
<reference evidence="2 3" key="1">
    <citation type="submission" date="2019-12" db="EMBL/GenBank/DDBJ databases">
        <title>Nocardia sp. nov. ET3-3 isolated from soil.</title>
        <authorList>
            <person name="Kanchanasin P."/>
            <person name="Tanasupawat S."/>
            <person name="Yuki M."/>
            <person name="Kudo T."/>
        </authorList>
    </citation>
    <scope>NUCLEOTIDE SEQUENCE [LARGE SCALE GENOMIC DNA]</scope>
    <source>
        <strain evidence="2 3">ET3-3</strain>
    </source>
</reference>
<accession>A0A7K1V8X8</accession>
<dbReference type="AlphaFoldDB" id="A0A7K1V8X8"/>
<proteinExistence type="predicted"/>
<dbReference type="EMBL" id="WRPP01000009">
    <property type="protein sequence ID" value="MVU82558.1"/>
    <property type="molecule type" value="Genomic_DNA"/>
</dbReference>
<evidence type="ECO:0000313" key="3">
    <source>
        <dbReference type="Proteomes" id="UP000466794"/>
    </source>
</evidence>
<dbReference type="RefSeq" id="WP_157392128.1">
    <property type="nucleotide sequence ID" value="NZ_WRPP01000009.1"/>
</dbReference>
<organism evidence="2 3">
    <name type="scientific">Nocardia terrae</name>
    <dbReference type="NCBI Taxonomy" id="2675851"/>
    <lineage>
        <taxon>Bacteria</taxon>
        <taxon>Bacillati</taxon>
        <taxon>Actinomycetota</taxon>
        <taxon>Actinomycetes</taxon>
        <taxon>Mycobacteriales</taxon>
        <taxon>Nocardiaceae</taxon>
        <taxon>Nocardia</taxon>
    </lineage>
</organism>
<feature type="compositionally biased region" description="Basic and acidic residues" evidence="1">
    <location>
        <begin position="285"/>
        <end position="303"/>
    </location>
</feature>
<evidence type="ECO:0000256" key="1">
    <source>
        <dbReference type="SAM" id="MobiDB-lite"/>
    </source>
</evidence>
<comment type="caution">
    <text evidence="2">The sequence shown here is derived from an EMBL/GenBank/DDBJ whole genome shotgun (WGS) entry which is preliminary data.</text>
</comment>